<keyword evidence="2" id="KW-0012">Acyltransferase</keyword>
<dbReference type="PROSITE" id="PS51186">
    <property type="entry name" value="GNAT"/>
    <property type="match status" value="1"/>
</dbReference>
<reference evidence="2 3" key="1">
    <citation type="journal article" date="2024" name="Int. J. Mol. Sci.">
        <title>Exploration of Alicyclobacillus spp. Genome in Search of Antibiotic Resistance.</title>
        <authorList>
            <person name="Bucka-Kolendo J."/>
            <person name="Kiousi D.E."/>
            <person name="Dekowska A."/>
            <person name="Mikolajczuk-Szczyrba A."/>
            <person name="Karadedos D.M."/>
            <person name="Michael P."/>
            <person name="Galanis A."/>
            <person name="Sokolowska B."/>
        </authorList>
    </citation>
    <scope>NUCLEOTIDE SEQUENCE [LARGE SCALE GENOMIC DNA]</scope>
    <source>
        <strain evidence="2 3">KKP 3000</strain>
    </source>
</reference>
<dbReference type="SUPFAM" id="SSF55729">
    <property type="entry name" value="Acyl-CoA N-acyltransferases (Nat)"/>
    <property type="match status" value="1"/>
</dbReference>
<keyword evidence="2" id="KW-0808">Transferase</keyword>
<dbReference type="RefSeq" id="WP_275476372.1">
    <property type="nucleotide sequence ID" value="NZ_CP162940.1"/>
</dbReference>
<name>A0ABV5ADT8_9BACL</name>
<evidence type="ECO:0000259" key="1">
    <source>
        <dbReference type="PROSITE" id="PS51186"/>
    </source>
</evidence>
<dbReference type="Pfam" id="PF12746">
    <property type="entry name" value="GNAT_acetyltran"/>
    <property type="match status" value="1"/>
</dbReference>
<dbReference type="GO" id="GO:0016746">
    <property type="term" value="F:acyltransferase activity"/>
    <property type="evidence" value="ECO:0007669"/>
    <property type="project" value="UniProtKB-KW"/>
</dbReference>
<dbReference type="EC" id="2.3.1.-" evidence="2"/>
<dbReference type="Gene3D" id="3.40.630.30">
    <property type="match status" value="1"/>
</dbReference>
<accession>A0ABV5ADT8</accession>
<proteinExistence type="predicted"/>
<dbReference type="EMBL" id="JBDXSU010000004">
    <property type="protein sequence ID" value="MFB5189812.1"/>
    <property type="molecule type" value="Genomic_DNA"/>
</dbReference>
<dbReference type="InterPro" id="IPR027365">
    <property type="entry name" value="GNAT_acetyltra_YdfB-like"/>
</dbReference>
<dbReference type="InterPro" id="IPR016181">
    <property type="entry name" value="Acyl_CoA_acyltransferase"/>
</dbReference>
<organism evidence="2 3">
    <name type="scientific">Alicyclobacillus fastidiosus</name>
    <dbReference type="NCBI Taxonomy" id="392011"/>
    <lineage>
        <taxon>Bacteria</taxon>
        <taxon>Bacillati</taxon>
        <taxon>Bacillota</taxon>
        <taxon>Bacilli</taxon>
        <taxon>Bacillales</taxon>
        <taxon>Alicyclobacillaceae</taxon>
        <taxon>Alicyclobacillus</taxon>
    </lineage>
</organism>
<comment type="caution">
    <text evidence="2">The sequence shown here is derived from an EMBL/GenBank/DDBJ whole genome shotgun (WGS) entry which is preliminary data.</text>
</comment>
<keyword evidence="3" id="KW-1185">Reference proteome</keyword>
<feature type="domain" description="N-acetyltransferase" evidence="1">
    <location>
        <begin position="97"/>
        <end position="225"/>
    </location>
</feature>
<evidence type="ECO:0000313" key="3">
    <source>
        <dbReference type="Proteomes" id="UP001579974"/>
    </source>
</evidence>
<dbReference type="InterPro" id="IPR000182">
    <property type="entry name" value="GNAT_dom"/>
</dbReference>
<protein>
    <submittedName>
        <fullName evidence="2">GNAT family N-acetyltransferase</fullName>
        <ecNumber evidence="2">2.3.1.-</ecNumber>
    </submittedName>
</protein>
<sequence length="225" mass="25475">MLSDLELMEQQVKVLFQHDARNRMTVVNEVPHHVAPYVFVGGTRLGNVVRYSSTLDVKLVAELKSVIGTYPGIHLAGVIQILNRDRPINHLWMGPAYVFPDVTASSCTQVIQVSHDNKELLKPHFPYTFDDFEHKRPCFVRMEEGIPVSICCSARQTSRADEASVFTHEEYRGRGYGVEVVKAWAAEVQKQGRIALYSTSWDNFASQSVARKLRLVQYGTDIHIS</sequence>
<gene>
    <name evidence="2" type="ORF">KKP3000_003201</name>
</gene>
<dbReference type="CDD" id="cd04301">
    <property type="entry name" value="NAT_SF"/>
    <property type="match status" value="1"/>
</dbReference>
<dbReference type="Proteomes" id="UP001579974">
    <property type="component" value="Unassembled WGS sequence"/>
</dbReference>
<evidence type="ECO:0000313" key="2">
    <source>
        <dbReference type="EMBL" id="MFB5189812.1"/>
    </source>
</evidence>